<feature type="compositionally biased region" description="Basic and acidic residues" evidence="1">
    <location>
        <begin position="66"/>
        <end position="87"/>
    </location>
</feature>
<protein>
    <submittedName>
        <fullName evidence="2">Uncharacterized protein</fullName>
    </submittedName>
</protein>
<sequence>MYRNLRSRMETEQEEGNRGKQGSGCKDEVMKKLKETGMNRLHYKNNRYTVGQQARENGKVRWEEIDVEDGREGGGSGRIEEGVEVEGKGGVADLGERVRVEEEKKRE</sequence>
<evidence type="ECO:0000256" key="1">
    <source>
        <dbReference type="SAM" id="MobiDB-lite"/>
    </source>
</evidence>
<dbReference type="AlphaFoldDB" id="A0AAE1TQ40"/>
<comment type="caution">
    <text evidence="2">The sequence shown here is derived from an EMBL/GenBank/DDBJ whole genome shotgun (WGS) entry which is preliminary data.</text>
</comment>
<dbReference type="EMBL" id="JAWZYT010004603">
    <property type="protein sequence ID" value="KAK4293241.1"/>
    <property type="molecule type" value="Genomic_DNA"/>
</dbReference>
<proteinExistence type="predicted"/>
<reference evidence="2" key="1">
    <citation type="submission" date="2023-11" db="EMBL/GenBank/DDBJ databases">
        <title>Genome assemblies of two species of porcelain crab, Petrolisthes cinctipes and Petrolisthes manimaculis (Anomura: Porcellanidae).</title>
        <authorList>
            <person name="Angst P."/>
        </authorList>
    </citation>
    <scope>NUCLEOTIDE SEQUENCE</scope>
    <source>
        <strain evidence="2">PB745_02</strain>
        <tissue evidence="2">Gill</tissue>
    </source>
</reference>
<evidence type="ECO:0000313" key="2">
    <source>
        <dbReference type="EMBL" id="KAK4293241.1"/>
    </source>
</evidence>
<keyword evidence="3" id="KW-1185">Reference proteome</keyword>
<feature type="region of interest" description="Disordered" evidence="1">
    <location>
        <begin position="1"/>
        <end position="26"/>
    </location>
</feature>
<feature type="compositionally biased region" description="Basic and acidic residues" evidence="1">
    <location>
        <begin position="7"/>
        <end position="18"/>
    </location>
</feature>
<evidence type="ECO:0000313" key="3">
    <source>
        <dbReference type="Proteomes" id="UP001292094"/>
    </source>
</evidence>
<feature type="region of interest" description="Disordered" evidence="1">
    <location>
        <begin position="66"/>
        <end position="91"/>
    </location>
</feature>
<name>A0AAE1TQ40_9EUCA</name>
<accession>A0AAE1TQ40</accession>
<organism evidence="2 3">
    <name type="scientific">Petrolisthes manimaculis</name>
    <dbReference type="NCBI Taxonomy" id="1843537"/>
    <lineage>
        <taxon>Eukaryota</taxon>
        <taxon>Metazoa</taxon>
        <taxon>Ecdysozoa</taxon>
        <taxon>Arthropoda</taxon>
        <taxon>Crustacea</taxon>
        <taxon>Multicrustacea</taxon>
        <taxon>Malacostraca</taxon>
        <taxon>Eumalacostraca</taxon>
        <taxon>Eucarida</taxon>
        <taxon>Decapoda</taxon>
        <taxon>Pleocyemata</taxon>
        <taxon>Anomura</taxon>
        <taxon>Galatheoidea</taxon>
        <taxon>Porcellanidae</taxon>
        <taxon>Petrolisthes</taxon>
    </lineage>
</organism>
<dbReference type="Proteomes" id="UP001292094">
    <property type="component" value="Unassembled WGS sequence"/>
</dbReference>
<gene>
    <name evidence="2" type="ORF">Pmani_034053</name>
</gene>